<proteinExistence type="predicted"/>
<gene>
    <name evidence="2" type="ORF">C7380_12528</name>
</gene>
<dbReference type="EMBL" id="QGGI01000025">
    <property type="protein sequence ID" value="PWJ87286.1"/>
    <property type="molecule type" value="Genomic_DNA"/>
</dbReference>
<evidence type="ECO:0000256" key="1">
    <source>
        <dbReference type="SAM" id="Coils"/>
    </source>
</evidence>
<accession>A0AA45C4T0</accession>
<organism evidence="2 3">
    <name type="scientific">Oceanotoga teriensis</name>
    <dbReference type="NCBI Taxonomy" id="515440"/>
    <lineage>
        <taxon>Bacteria</taxon>
        <taxon>Thermotogati</taxon>
        <taxon>Thermotogota</taxon>
        <taxon>Thermotogae</taxon>
        <taxon>Petrotogales</taxon>
        <taxon>Petrotogaceae</taxon>
        <taxon>Oceanotoga</taxon>
    </lineage>
</organism>
<reference evidence="2 3" key="1">
    <citation type="submission" date="2018-05" db="EMBL/GenBank/DDBJ databases">
        <title>Genomic Encyclopedia of Type Strains, Phase IV (KMG-IV): sequencing the most valuable type-strain genomes for metagenomic binning, comparative biology and taxonomic classification.</title>
        <authorList>
            <person name="Goeker M."/>
        </authorList>
    </citation>
    <scope>NUCLEOTIDE SEQUENCE [LARGE SCALE GENOMIC DNA]</scope>
    <source>
        <strain evidence="2 3">DSM 24906</strain>
    </source>
</reference>
<dbReference type="Gene3D" id="1.20.5.340">
    <property type="match status" value="1"/>
</dbReference>
<keyword evidence="1" id="KW-0175">Coiled coil</keyword>
<evidence type="ECO:0000313" key="2">
    <source>
        <dbReference type="EMBL" id="PWJ87286.1"/>
    </source>
</evidence>
<protein>
    <recommendedName>
        <fullName evidence="4">Cell division protein ZapB</fullName>
    </recommendedName>
</protein>
<evidence type="ECO:0008006" key="4">
    <source>
        <dbReference type="Google" id="ProtNLM"/>
    </source>
</evidence>
<sequence length="99" mass="11912">MEVLRELEKMISSLVEKYNRVKLEKADLQKQYDELFEEFEKISEEKENLNHELSEMREKQREVETSLTQIKSDLINKIGEEFENKSETNEYSQNADIHN</sequence>
<feature type="coiled-coil region" evidence="1">
    <location>
        <begin position="4"/>
        <end position="66"/>
    </location>
</feature>
<keyword evidence="3" id="KW-1185">Reference proteome</keyword>
<name>A0AA45C4T0_9BACT</name>
<comment type="caution">
    <text evidence="2">The sequence shown here is derived from an EMBL/GenBank/DDBJ whole genome shotgun (WGS) entry which is preliminary data.</text>
</comment>
<dbReference type="Proteomes" id="UP000245921">
    <property type="component" value="Unassembled WGS sequence"/>
</dbReference>
<dbReference type="AlphaFoldDB" id="A0AA45C4T0"/>
<dbReference type="RefSeq" id="WP_109606371.1">
    <property type="nucleotide sequence ID" value="NZ_QGGI01000025.1"/>
</dbReference>
<evidence type="ECO:0000313" key="3">
    <source>
        <dbReference type="Proteomes" id="UP000245921"/>
    </source>
</evidence>